<name>A0A376CNP1_9CORY</name>
<reference evidence="2 3" key="1">
    <citation type="submission" date="2018-06" db="EMBL/GenBank/DDBJ databases">
        <authorList>
            <consortium name="Pathogen Informatics"/>
            <person name="Doyle S."/>
        </authorList>
    </citation>
    <scope>NUCLEOTIDE SEQUENCE [LARGE SCALE GENOMIC DNA]</scope>
    <source>
        <strain evidence="2 3">NCTC11862</strain>
    </source>
</reference>
<gene>
    <name evidence="2" type="ORF">NCTC11862_01945</name>
</gene>
<protein>
    <submittedName>
        <fullName evidence="2">Putative secreted protein</fullName>
    </submittedName>
</protein>
<dbReference type="Proteomes" id="UP000254467">
    <property type="component" value="Unassembled WGS sequence"/>
</dbReference>
<evidence type="ECO:0000313" key="3">
    <source>
        <dbReference type="Proteomes" id="UP000254467"/>
    </source>
</evidence>
<keyword evidence="3" id="KW-1185">Reference proteome</keyword>
<feature type="signal peptide" evidence="1">
    <location>
        <begin position="1"/>
        <end position="26"/>
    </location>
</feature>
<feature type="chain" id="PRO_5016564733" evidence="1">
    <location>
        <begin position="27"/>
        <end position="239"/>
    </location>
</feature>
<dbReference type="EMBL" id="UFXQ01000001">
    <property type="protein sequence ID" value="STC70136.1"/>
    <property type="molecule type" value="Genomic_DNA"/>
</dbReference>
<keyword evidence="1" id="KW-0732">Signal</keyword>
<proteinExistence type="predicted"/>
<organism evidence="2 3">
    <name type="scientific">Corynebacterium pilosum</name>
    <dbReference type="NCBI Taxonomy" id="35756"/>
    <lineage>
        <taxon>Bacteria</taxon>
        <taxon>Bacillati</taxon>
        <taxon>Actinomycetota</taxon>
        <taxon>Actinomycetes</taxon>
        <taxon>Mycobacteriales</taxon>
        <taxon>Corynebacteriaceae</taxon>
        <taxon>Corynebacterium</taxon>
    </lineage>
</organism>
<evidence type="ECO:0000256" key="1">
    <source>
        <dbReference type="SAM" id="SignalP"/>
    </source>
</evidence>
<evidence type="ECO:0000313" key="2">
    <source>
        <dbReference type="EMBL" id="STC70136.1"/>
    </source>
</evidence>
<sequence>MRMTTTKLRTAVASATAGVMAVGALAAPAATANSELSSAWNHWTQKSSEFASTYIDELGRPTDYTVARINEFASQPWVPADVENALRAGAAFFAGGDEIGGPPLPEDAPPFTQFYWPTVSSNCMGPGMHSTASAIAVPGPTPDVKPQPGPGETTFIFTALGTPAAAPEQGLMNVYWFNTTTLQAGVTPLDNNGINKTGPTTLSGVAPTGHGTVIAAVNGAAKTETNTCSFAPTAAVFKA</sequence>
<dbReference type="STRING" id="35756.GCA_001044155_02157"/>
<dbReference type="AlphaFoldDB" id="A0A376CNP1"/>
<accession>A0A376CNP1</accession>